<dbReference type="GO" id="GO:0090575">
    <property type="term" value="C:RNA polymerase II transcription regulator complex"/>
    <property type="evidence" value="ECO:0007669"/>
    <property type="project" value="TreeGrafter"/>
</dbReference>
<dbReference type="Proteomes" id="UP000265000">
    <property type="component" value="Unplaced"/>
</dbReference>
<organism evidence="8 9">
    <name type="scientific">Fundulus heteroclitus</name>
    <name type="common">Killifish</name>
    <name type="synonym">Mummichog</name>
    <dbReference type="NCBI Taxonomy" id="8078"/>
    <lineage>
        <taxon>Eukaryota</taxon>
        <taxon>Metazoa</taxon>
        <taxon>Chordata</taxon>
        <taxon>Craniata</taxon>
        <taxon>Vertebrata</taxon>
        <taxon>Euteleostomi</taxon>
        <taxon>Actinopterygii</taxon>
        <taxon>Neopterygii</taxon>
        <taxon>Teleostei</taxon>
        <taxon>Neoteleostei</taxon>
        <taxon>Acanthomorphata</taxon>
        <taxon>Ovalentaria</taxon>
        <taxon>Atherinomorphae</taxon>
        <taxon>Cyprinodontiformes</taxon>
        <taxon>Fundulidae</taxon>
        <taxon>Fundulus</taxon>
    </lineage>
</organism>
<dbReference type="InterPro" id="IPR015633">
    <property type="entry name" value="E2F"/>
</dbReference>
<dbReference type="InterPro" id="IPR036390">
    <property type="entry name" value="WH_DNA-bd_sf"/>
</dbReference>
<name>A0A3Q2TKK8_FUNHE</name>
<dbReference type="Gene3D" id="6.10.250.540">
    <property type="match status" value="1"/>
</dbReference>
<dbReference type="GO" id="GO:0000978">
    <property type="term" value="F:RNA polymerase II cis-regulatory region sequence-specific DNA binding"/>
    <property type="evidence" value="ECO:0007669"/>
    <property type="project" value="InterPro"/>
</dbReference>
<evidence type="ECO:0000256" key="6">
    <source>
        <dbReference type="SAM" id="MobiDB-lite"/>
    </source>
</evidence>
<dbReference type="CDD" id="cd14660">
    <property type="entry name" value="E2F_DD"/>
    <property type="match status" value="1"/>
</dbReference>
<evidence type="ECO:0000256" key="4">
    <source>
        <dbReference type="ARBA" id="ARBA00023163"/>
    </source>
</evidence>
<evidence type="ECO:0000256" key="5">
    <source>
        <dbReference type="RuleBase" id="RU003796"/>
    </source>
</evidence>
<dbReference type="InterPro" id="IPR036388">
    <property type="entry name" value="WH-like_DNA-bd_sf"/>
</dbReference>
<evidence type="ECO:0000313" key="9">
    <source>
        <dbReference type="Proteomes" id="UP000265000"/>
    </source>
</evidence>
<evidence type="ECO:0000256" key="3">
    <source>
        <dbReference type="ARBA" id="ARBA00023125"/>
    </source>
</evidence>
<dbReference type="InterPro" id="IPR032198">
    <property type="entry name" value="E2F_CC-MB"/>
</dbReference>
<dbReference type="InterPro" id="IPR003316">
    <property type="entry name" value="E2F_WHTH_DNA-bd_dom"/>
</dbReference>
<keyword evidence="3 5" id="KW-0238">DNA-binding</keyword>
<feature type="domain" description="E2F/DP family winged-helix DNA-binding" evidence="7">
    <location>
        <begin position="33"/>
        <end position="98"/>
    </location>
</feature>
<dbReference type="PANTHER" id="PTHR12081:SF44">
    <property type="entry name" value="TRANSCRIPTION FACTOR E2F3"/>
    <property type="match status" value="1"/>
</dbReference>
<dbReference type="GO" id="GO:0000981">
    <property type="term" value="F:DNA-binding transcription factor activity, RNA polymerase II-specific"/>
    <property type="evidence" value="ECO:0007669"/>
    <property type="project" value="TreeGrafter"/>
</dbReference>
<keyword evidence="9" id="KW-1185">Reference proteome</keyword>
<dbReference type="GO" id="GO:0046983">
    <property type="term" value="F:protein dimerization activity"/>
    <property type="evidence" value="ECO:0007669"/>
    <property type="project" value="InterPro"/>
</dbReference>
<comment type="subcellular location">
    <subcellularLocation>
        <location evidence="5">Nucleus</location>
    </subcellularLocation>
</comment>
<reference evidence="8" key="1">
    <citation type="submission" date="2025-05" db="UniProtKB">
        <authorList>
            <consortium name="Ensembl"/>
        </authorList>
    </citation>
    <scope>IDENTIFICATION</scope>
</reference>
<dbReference type="SMART" id="SM01372">
    <property type="entry name" value="E2F_TDP"/>
    <property type="match status" value="1"/>
</dbReference>
<dbReference type="AlphaFoldDB" id="A0A3Q2TKK8"/>
<protein>
    <recommendedName>
        <fullName evidence="7">E2F/DP family winged-helix DNA-binding domain-containing protein</fullName>
    </recommendedName>
</protein>
<dbReference type="SUPFAM" id="SSF46785">
    <property type="entry name" value="Winged helix' DNA-binding domain"/>
    <property type="match status" value="1"/>
</dbReference>
<dbReference type="Ensembl" id="ENSFHET00000025357.1">
    <property type="protein sequence ID" value="ENSFHEP00000016840.1"/>
    <property type="gene ID" value="ENSFHEG00000018547.1"/>
</dbReference>
<keyword evidence="2 5" id="KW-0805">Transcription regulation</keyword>
<keyword evidence="5" id="KW-0539">Nucleus</keyword>
<dbReference type="Pfam" id="PF02319">
    <property type="entry name" value="WHD_E2F_TDP"/>
    <property type="match status" value="1"/>
</dbReference>
<feature type="region of interest" description="Disordered" evidence="6">
    <location>
        <begin position="1"/>
        <end position="29"/>
    </location>
</feature>
<feature type="compositionally biased region" description="Basic and acidic residues" evidence="6">
    <location>
        <begin position="18"/>
        <end position="29"/>
    </location>
</feature>
<accession>A0A3Q2TKK8</accession>
<dbReference type="FunFam" id="1.10.10.10:FF:000008">
    <property type="entry name" value="E2F transcription factor 1"/>
    <property type="match status" value="1"/>
</dbReference>
<dbReference type="Pfam" id="PF16421">
    <property type="entry name" value="E2F_CC-MB"/>
    <property type="match status" value="1"/>
</dbReference>
<dbReference type="STRING" id="8078.ENSFHEP00000016840"/>
<dbReference type="Ensembl" id="ENSFHET00000025345.1">
    <property type="protein sequence ID" value="ENSFHEP00000032193.1"/>
    <property type="gene ID" value="ENSFHEG00000018547.1"/>
</dbReference>
<dbReference type="SUPFAM" id="SSF144074">
    <property type="entry name" value="E2F-DP heterodimerization region"/>
    <property type="match status" value="1"/>
</dbReference>
<sequence length="281" mass="30887">MKPAAGTDTTNMDLASPSHDEKKPGCRFEKSNRMDNSLVLLTQKFAQMITHSFDGVLDLNLVSSELNVRKRRLYDITNVLEGIQLIRKTHKNHFQWLGGSLDNRVAGELKDLIAEEEKLDELIQSSVLEISRLWEEKLNQRYAYVTYEDVRGVLSLDEQAVMVIKAPPGTKLQVPHPEESLQMHLSSVSGPIEVFLCADTPVPMESTDAAAAGGAGSGQSALTARGKDAFTPLPPLFSTQRSSKEDAHGSCETRGVSNPESEVTPHSTPLTFILLTKSCKI</sequence>
<feature type="region of interest" description="Disordered" evidence="6">
    <location>
        <begin position="235"/>
        <end position="266"/>
    </location>
</feature>
<feature type="compositionally biased region" description="Polar residues" evidence="6">
    <location>
        <begin position="255"/>
        <end position="266"/>
    </location>
</feature>
<dbReference type="InterPro" id="IPR037241">
    <property type="entry name" value="E2F-DP_heterodim"/>
</dbReference>
<evidence type="ECO:0000256" key="1">
    <source>
        <dbReference type="ARBA" id="ARBA00010940"/>
    </source>
</evidence>
<dbReference type="GeneTree" id="ENSGT00940000155115"/>
<proteinExistence type="inferred from homology"/>
<dbReference type="Gene3D" id="1.10.10.10">
    <property type="entry name" value="Winged helix-like DNA-binding domain superfamily/Winged helix DNA-binding domain"/>
    <property type="match status" value="1"/>
</dbReference>
<evidence type="ECO:0000259" key="7">
    <source>
        <dbReference type="SMART" id="SM01372"/>
    </source>
</evidence>
<keyword evidence="4 5" id="KW-0804">Transcription</keyword>
<evidence type="ECO:0000313" key="8">
    <source>
        <dbReference type="Ensembl" id="ENSFHEP00000016840.1"/>
    </source>
</evidence>
<feature type="compositionally biased region" description="Basic and acidic residues" evidence="6">
    <location>
        <begin position="242"/>
        <end position="251"/>
    </location>
</feature>
<comment type="similarity">
    <text evidence="1 5">Belongs to the E2F/DP family.</text>
</comment>
<evidence type="ECO:0000256" key="2">
    <source>
        <dbReference type="ARBA" id="ARBA00023015"/>
    </source>
</evidence>
<dbReference type="PANTHER" id="PTHR12081">
    <property type="entry name" value="TRANSCRIPTION FACTOR E2F"/>
    <property type="match status" value="1"/>
</dbReference>